<dbReference type="InterPro" id="IPR050428">
    <property type="entry name" value="TCS_sensor_his_kinase"/>
</dbReference>
<dbReference type="PRINTS" id="PR00344">
    <property type="entry name" value="BCTRLSENSOR"/>
</dbReference>
<accession>Q1IJV5</accession>
<keyword evidence="15" id="KW-1185">Reference proteome</keyword>
<dbReference type="SUPFAM" id="SSF158472">
    <property type="entry name" value="HAMP domain-like"/>
    <property type="match status" value="1"/>
</dbReference>
<dbReference type="InterPro" id="IPR003661">
    <property type="entry name" value="HisK_dim/P_dom"/>
</dbReference>
<proteinExistence type="predicted"/>
<dbReference type="eggNOG" id="COG2205">
    <property type="taxonomic scope" value="Bacteria"/>
</dbReference>
<evidence type="ECO:0000256" key="6">
    <source>
        <dbReference type="ARBA" id="ARBA00022692"/>
    </source>
</evidence>
<dbReference type="RefSeq" id="WP_011524644.1">
    <property type="nucleotide sequence ID" value="NC_008009.1"/>
</dbReference>
<evidence type="ECO:0000256" key="8">
    <source>
        <dbReference type="ARBA" id="ARBA00022989"/>
    </source>
</evidence>
<evidence type="ECO:0000313" key="14">
    <source>
        <dbReference type="EMBL" id="ABF42845.1"/>
    </source>
</evidence>
<gene>
    <name evidence="14" type="ordered locus">Acid345_3845</name>
</gene>
<keyword evidence="7 14" id="KW-0418">Kinase</keyword>
<protein>
    <recommendedName>
        <fullName evidence="3">histidine kinase</fullName>
        <ecNumber evidence="3">2.7.13.3</ecNumber>
    </recommendedName>
</protein>
<keyword evidence="4" id="KW-0597">Phosphoprotein</keyword>
<dbReference type="InterPro" id="IPR003594">
    <property type="entry name" value="HATPase_dom"/>
</dbReference>
<dbReference type="InterPro" id="IPR036890">
    <property type="entry name" value="HATPase_C_sf"/>
</dbReference>
<dbReference type="SUPFAM" id="SSF55874">
    <property type="entry name" value="ATPase domain of HSP90 chaperone/DNA topoisomerase II/histidine kinase"/>
    <property type="match status" value="1"/>
</dbReference>
<dbReference type="EnsemblBacteria" id="ABF42845">
    <property type="protein sequence ID" value="ABF42845"/>
    <property type="gene ID" value="Acid345_3845"/>
</dbReference>
<evidence type="ECO:0000256" key="7">
    <source>
        <dbReference type="ARBA" id="ARBA00022777"/>
    </source>
</evidence>
<dbReference type="Pfam" id="PF02518">
    <property type="entry name" value="HATPase_c"/>
    <property type="match status" value="1"/>
</dbReference>
<keyword evidence="8 11" id="KW-1133">Transmembrane helix</keyword>
<dbReference type="OrthoDB" id="9813151at2"/>
<dbReference type="SUPFAM" id="SSF47384">
    <property type="entry name" value="Homodimeric domain of signal transducing histidine kinase"/>
    <property type="match status" value="1"/>
</dbReference>
<dbReference type="Gene3D" id="3.30.565.10">
    <property type="entry name" value="Histidine kinase-like ATPase, C-terminal domain"/>
    <property type="match status" value="1"/>
</dbReference>
<dbReference type="PANTHER" id="PTHR45436:SF15">
    <property type="entry name" value="SENSOR HISTIDINE KINASE CUSS"/>
    <property type="match status" value="1"/>
</dbReference>
<dbReference type="EMBL" id="CP000360">
    <property type="protein sequence ID" value="ABF42845.1"/>
    <property type="molecule type" value="Genomic_DNA"/>
</dbReference>
<evidence type="ECO:0000256" key="4">
    <source>
        <dbReference type="ARBA" id="ARBA00022553"/>
    </source>
</evidence>
<dbReference type="PROSITE" id="PS50109">
    <property type="entry name" value="HIS_KIN"/>
    <property type="match status" value="1"/>
</dbReference>
<evidence type="ECO:0000256" key="11">
    <source>
        <dbReference type="SAM" id="Phobius"/>
    </source>
</evidence>
<sequence length="454" mass="50045">MMKSLFGKIFLWFWLTSILLTVASVFIAVFLTGTPVLRQWASNFGDLYSRNVVQSYLLGGDAGLDQFLTSTEQAREIQTTLFGPDGERIRGGALTPFQQGLLEEARASGRTECRIRLAWQCAAVVDTPRGKFVVVGRALHPRRMVRQLPLSAVLTRAMLILLFASGLCFALARYIARPVEVLQHATRRIAAGDLSARAAPALAPRKDELVSLAEEFDVMAARIEALMQSQRQMLGDISHELRSPLTRLRVALELAEGGDAEAMKRMNADLQKLEQLIEQVLTLNRLDAGEKWVELQSTNLETVLSEVVRDANYEGRARNVSVELKAEPLTIKANPALLKSCVENIVRNALRYSPDNGRVEVEERAVSDSTGRVGHPQWVEIRVRDHGPGVPPEALPRLFEPFYRVAESRSEKSGGRGLGLSIAQRAAAVHGGTVEAKNREGGGLEVLVKLPVRS</sequence>
<dbReference type="Gene3D" id="1.10.287.130">
    <property type="match status" value="1"/>
</dbReference>
<dbReference type="SMART" id="SM00388">
    <property type="entry name" value="HisKA"/>
    <property type="match status" value="1"/>
</dbReference>
<organism evidence="14 15">
    <name type="scientific">Koribacter versatilis (strain Ellin345)</name>
    <dbReference type="NCBI Taxonomy" id="204669"/>
    <lineage>
        <taxon>Bacteria</taxon>
        <taxon>Pseudomonadati</taxon>
        <taxon>Acidobacteriota</taxon>
        <taxon>Terriglobia</taxon>
        <taxon>Terriglobales</taxon>
        <taxon>Candidatus Korobacteraceae</taxon>
        <taxon>Candidatus Korobacter</taxon>
    </lineage>
</organism>
<dbReference type="HOGENOM" id="CLU_000445_89_27_0"/>
<evidence type="ECO:0000256" key="3">
    <source>
        <dbReference type="ARBA" id="ARBA00012438"/>
    </source>
</evidence>
<dbReference type="AlphaFoldDB" id="Q1IJV5"/>
<keyword evidence="10 11" id="KW-0472">Membrane</keyword>
<name>Q1IJV5_KORVE</name>
<dbReference type="InterPro" id="IPR004358">
    <property type="entry name" value="Sig_transdc_His_kin-like_C"/>
</dbReference>
<feature type="domain" description="HAMP" evidence="13">
    <location>
        <begin position="173"/>
        <end position="228"/>
    </location>
</feature>
<evidence type="ECO:0000256" key="5">
    <source>
        <dbReference type="ARBA" id="ARBA00022679"/>
    </source>
</evidence>
<evidence type="ECO:0000256" key="1">
    <source>
        <dbReference type="ARBA" id="ARBA00000085"/>
    </source>
</evidence>
<dbReference type="Proteomes" id="UP000002432">
    <property type="component" value="Chromosome"/>
</dbReference>
<dbReference type="SMART" id="SM00387">
    <property type="entry name" value="HATPase_c"/>
    <property type="match status" value="1"/>
</dbReference>
<dbReference type="InterPro" id="IPR036097">
    <property type="entry name" value="HisK_dim/P_sf"/>
</dbReference>
<dbReference type="SMART" id="SM00304">
    <property type="entry name" value="HAMP"/>
    <property type="match status" value="1"/>
</dbReference>
<evidence type="ECO:0000256" key="10">
    <source>
        <dbReference type="ARBA" id="ARBA00023136"/>
    </source>
</evidence>
<dbReference type="PROSITE" id="PS50885">
    <property type="entry name" value="HAMP"/>
    <property type="match status" value="1"/>
</dbReference>
<dbReference type="PANTHER" id="PTHR45436">
    <property type="entry name" value="SENSOR HISTIDINE KINASE YKOH"/>
    <property type="match status" value="1"/>
</dbReference>
<keyword evidence="5" id="KW-0808">Transferase</keyword>
<dbReference type="Gene3D" id="6.10.340.10">
    <property type="match status" value="1"/>
</dbReference>
<evidence type="ECO:0000256" key="2">
    <source>
        <dbReference type="ARBA" id="ARBA00004141"/>
    </source>
</evidence>
<dbReference type="GO" id="GO:0005886">
    <property type="term" value="C:plasma membrane"/>
    <property type="evidence" value="ECO:0007669"/>
    <property type="project" value="TreeGrafter"/>
</dbReference>
<comment type="catalytic activity">
    <reaction evidence="1">
        <text>ATP + protein L-histidine = ADP + protein N-phospho-L-histidine.</text>
        <dbReference type="EC" id="2.7.13.3"/>
    </reaction>
</comment>
<dbReference type="GO" id="GO:0000155">
    <property type="term" value="F:phosphorelay sensor kinase activity"/>
    <property type="evidence" value="ECO:0007669"/>
    <property type="project" value="InterPro"/>
</dbReference>
<reference evidence="14 15" key="1">
    <citation type="journal article" date="2009" name="Appl. Environ. Microbiol.">
        <title>Three genomes from the phylum Acidobacteria provide insight into the lifestyles of these microorganisms in soils.</title>
        <authorList>
            <person name="Ward N.L."/>
            <person name="Challacombe J.F."/>
            <person name="Janssen P.H."/>
            <person name="Henrissat B."/>
            <person name="Coutinho P.M."/>
            <person name="Wu M."/>
            <person name="Xie G."/>
            <person name="Haft D.H."/>
            <person name="Sait M."/>
            <person name="Badger J."/>
            <person name="Barabote R.D."/>
            <person name="Bradley B."/>
            <person name="Brettin T.S."/>
            <person name="Brinkac L.M."/>
            <person name="Bruce D."/>
            <person name="Creasy T."/>
            <person name="Daugherty S.C."/>
            <person name="Davidsen T.M."/>
            <person name="DeBoy R.T."/>
            <person name="Detter J.C."/>
            <person name="Dodson R.J."/>
            <person name="Durkin A.S."/>
            <person name="Ganapathy A."/>
            <person name="Gwinn-Giglio M."/>
            <person name="Han C.S."/>
            <person name="Khouri H."/>
            <person name="Kiss H."/>
            <person name="Kothari S.P."/>
            <person name="Madupu R."/>
            <person name="Nelson K.E."/>
            <person name="Nelson W.C."/>
            <person name="Paulsen I."/>
            <person name="Penn K."/>
            <person name="Ren Q."/>
            <person name="Rosovitz M.J."/>
            <person name="Selengut J.D."/>
            <person name="Shrivastava S."/>
            <person name="Sullivan S.A."/>
            <person name="Tapia R."/>
            <person name="Thompson L.S."/>
            <person name="Watkins K.L."/>
            <person name="Yang Q."/>
            <person name="Yu C."/>
            <person name="Zafar N."/>
            <person name="Zhou L."/>
            <person name="Kuske C.R."/>
        </authorList>
    </citation>
    <scope>NUCLEOTIDE SEQUENCE [LARGE SCALE GENOMIC DNA]</scope>
    <source>
        <strain evidence="14 15">Ellin345</strain>
    </source>
</reference>
<dbReference type="Pfam" id="PF00512">
    <property type="entry name" value="HisKA"/>
    <property type="match status" value="1"/>
</dbReference>
<dbReference type="EC" id="2.7.13.3" evidence="3"/>
<dbReference type="Pfam" id="PF00672">
    <property type="entry name" value="HAMP"/>
    <property type="match status" value="1"/>
</dbReference>
<feature type="transmembrane region" description="Helical" evidence="11">
    <location>
        <begin position="12"/>
        <end position="31"/>
    </location>
</feature>
<dbReference type="CDD" id="cd06225">
    <property type="entry name" value="HAMP"/>
    <property type="match status" value="1"/>
</dbReference>
<comment type="subcellular location">
    <subcellularLocation>
        <location evidence="2">Membrane</location>
        <topology evidence="2">Multi-pass membrane protein</topology>
    </subcellularLocation>
</comment>
<feature type="domain" description="Histidine kinase" evidence="12">
    <location>
        <begin position="236"/>
        <end position="454"/>
    </location>
</feature>
<evidence type="ECO:0000256" key="9">
    <source>
        <dbReference type="ARBA" id="ARBA00023012"/>
    </source>
</evidence>
<evidence type="ECO:0000313" key="15">
    <source>
        <dbReference type="Proteomes" id="UP000002432"/>
    </source>
</evidence>
<dbReference type="FunFam" id="3.30.565.10:FF:000006">
    <property type="entry name" value="Sensor histidine kinase WalK"/>
    <property type="match status" value="1"/>
</dbReference>
<dbReference type="InterPro" id="IPR003660">
    <property type="entry name" value="HAMP_dom"/>
</dbReference>
<dbReference type="STRING" id="204669.Acid345_3845"/>
<dbReference type="KEGG" id="aba:Acid345_3845"/>
<dbReference type="InterPro" id="IPR005467">
    <property type="entry name" value="His_kinase_dom"/>
</dbReference>
<keyword evidence="9" id="KW-0902">Two-component regulatory system</keyword>
<feature type="transmembrane region" description="Helical" evidence="11">
    <location>
        <begin position="153"/>
        <end position="176"/>
    </location>
</feature>
<dbReference type="CDD" id="cd00082">
    <property type="entry name" value="HisKA"/>
    <property type="match status" value="1"/>
</dbReference>
<evidence type="ECO:0000259" key="12">
    <source>
        <dbReference type="PROSITE" id="PS50109"/>
    </source>
</evidence>
<keyword evidence="6 11" id="KW-0812">Transmembrane</keyword>
<evidence type="ECO:0000259" key="13">
    <source>
        <dbReference type="PROSITE" id="PS50885"/>
    </source>
</evidence>